<name>A0A183TYG7_TOXCA</name>
<protein>
    <submittedName>
        <fullName evidence="5">Abhydrolase domain-containing protein 4</fullName>
    </submittedName>
</protein>
<dbReference type="Proteomes" id="UP000050794">
    <property type="component" value="Unassembled WGS sequence"/>
</dbReference>
<organism evidence="4 5">
    <name type="scientific">Toxocara canis</name>
    <name type="common">Canine roundworm</name>
    <dbReference type="NCBI Taxonomy" id="6265"/>
    <lineage>
        <taxon>Eukaryota</taxon>
        <taxon>Metazoa</taxon>
        <taxon>Ecdysozoa</taxon>
        <taxon>Nematoda</taxon>
        <taxon>Chromadorea</taxon>
        <taxon>Rhabditida</taxon>
        <taxon>Spirurina</taxon>
        <taxon>Ascaridomorpha</taxon>
        <taxon>Ascaridoidea</taxon>
        <taxon>Toxocaridae</taxon>
        <taxon>Toxocara</taxon>
    </lineage>
</organism>
<reference evidence="5" key="1">
    <citation type="submission" date="2016-06" db="UniProtKB">
        <authorList>
            <consortium name="WormBaseParasite"/>
        </authorList>
    </citation>
    <scope>IDENTIFICATION</scope>
</reference>
<evidence type="ECO:0000313" key="3">
    <source>
        <dbReference type="EMBL" id="VDM25875.1"/>
    </source>
</evidence>
<dbReference type="InterPro" id="IPR029058">
    <property type="entry name" value="AB_hydrolase_fold"/>
</dbReference>
<dbReference type="WBParaSite" id="TCNE_0000128601-mRNA-1">
    <property type="protein sequence ID" value="TCNE_0000128601-mRNA-1"/>
    <property type="gene ID" value="TCNE_0000128601"/>
</dbReference>
<comment type="similarity">
    <text evidence="1">Belongs to the peptidase S33 family. ABHD4/ABHD5 subfamily.</text>
</comment>
<accession>A0A183TYG7</accession>
<keyword evidence="4" id="KW-1185">Reference proteome</keyword>
<dbReference type="PANTHER" id="PTHR42886">
    <property type="entry name" value="RE40534P-RELATED"/>
    <property type="match status" value="1"/>
</dbReference>
<dbReference type="InterPro" id="IPR000073">
    <property type="entry name" value="AB_hydrolase_1"/>
</dbReference>
<dbReference type="Pfam" id="PF00561">
    <property type="entry name" value="Abhydrolase_1"/>
    <property type="match status" value="1"/>
</dbReference>
<dbReference type="GO" id="GO:0055088">
    <property type="term" value="P:lipid homeostasis"/>
    <property type="evidence" value="ECO:0007669"/>
    <property type="project" value="TreeGrafter"/>
</dbReference>
<dbReference type="PRINTS" id="PR00111">
    <property type="entry name" value="ABHYDROLASE"/>
</dbReference>
<dbReference type="GO" id="GO:0006654">
    <property type="term" value="P:phosphatidic acid biosynthetic process"/>
    <property type="evidence" value="ECO:0007669"/>
    <property type="project" value="TreeGrafter"/>
</dbReference>
<evidence type="ECO:0000313" key="4">
    <source>
        <dbReference type="Proteomes" id="UP000050794"/>
    </source>
</evidence>
<dbReference type="GO" id="GO:0005739">
    <property type="term" value="C:mitochondrion"/>
    <property type="evidence" value="ECO:0007669"/>
    <property type="project" value="TreeGrafter"/>
</dbReference>
<dbReference type="Gene3D" id="3.40.50.1820">
    <property type="entry name" value="alpha/beta hydrolase"/>
    <property type="match status" value="1"/>
</dbReference>
<evidence type="ECO:0000259" key="2">
    <source>
        <dbReference type="Pfam" id="PF00561"/>
    </source>
</evidence>
<gene>
    <name evidence="3" type="ORF">TCNE_LOCUS1287</name>
</gene>
<dbReference type="GO" id="GO:0042171">
    <property type="term" value="F:lysophosphatidic acid acyltransferase activity"/>
    <property type="evidence" value="ECO:0007669"/>
    <property type="project" value="TreeGrafter"/>
</dbReference>
<feature type="domain" description="AB hydrolase-1" evidence="2">
    <location>
        <begin position="97"/>
        <end position="350"/>
    </location>
</feature>
<dbReference type="EMBL" id="UYWY01000907">
    <property type="protein sequence ID" value="VDM25875.1"/>
    <property type="molecule type" value="Genomic_DNA"/>
</dbReference>
<dbReference type="SUPFAM" id="SSF53474">
    <property type="entry name" value="alpha/beta-Hydrolases"/>
    <property type="match status" value="1"/>
</dbReference>
<dbReference type="GO" id="GO:0005811">
    <property type="term" value="C:lipid droplet"/>
    <property type="evidence" value="ECO:0007669"/>
    <property type="project" value="TreeGrafter"/>
</dbReference>
<proteinExistence type="inferred from homology"/>
<dbReference type="AlphaFoldDB" id="A0A183TYG7"/>
<dbReference type="PANTHER" id="PTHR42886:SF29">
    <property type="entry name" value="PUMMELIG, ISOFORM A"/>
    <property type="match status" value="1"/>
</dbReference>
<reference evidence="3 4" key="2">
    <citation type="submission" date="2018-11" db="EMBL/GenBank/DDBJ databases">
        <authorList>
            <consortium name="Pathogen Informatics"/>
        </authorList>
    </citation>
    <scope>NUCLEOTIDE SEQUENCE [LARGE SCALE GENOMIC DNA]</scope>
</reference>
<sequence>MRGLLWAIYSRAINHRTPNDNRIADNVENSVRASVADCRKGWSWGRFSFDALAEAESRLLSIVRANIISRLISVRLACSQIYTITAKGSEADESRVPLLFIHGFAAGVGIWAANIDCVAEKRVVHAIDLLGFGRSSRPEFSDDPTLAELQYVQSIEDWRREMNIEKMIIVAHSFGGFLSSSYALEHPERVRHLVLVDPWGFPEKPPDDRQIRPVGWIRAVATVVSMFNPLSALRAAGPYGAALVKRLRPDLAMRYGATDPDAIYDYIYQCNAQEPSGEVAFSSMSYAFGWARRPMIDRIAALSQDVPLTFIYGSKSWVDSGSGVEVQQQRPNAYVDVQVIRGAGHHVYADRTDAFNDVLRRITEMIDANEDLIEEFS</sequence>
<dbReference type="GO" id="GO:0052689">
    <property type="term" value="F:carboxylic ester hydrolase activity"/>
    <property type="evidence" value="ECO:0007669"/>
    <property type="project" value="TreeGrafter"/>
</dbReference>
<evidence type="ECO:0000313" key="5">
    <source>
        <dbReference type="WBParaSite" id="TCNE_0000128601-mRNA-1"/>
    </source>
</evidence>
<evidence type="ECO:0000256" key="1">
    <source>
        <dbReference type="ARBA" id="ARBA00038097"/>
    </source>
</evidence>